<dbReference type="PANTHER" id="PTHR43540:SF3">
    <property type="entry name" value="ENTEROBACTIN SYNTHASE COMPONENT B"/>
    <property type="match status" value="1"/>
</dbReference>
<name>A0A2N8ZM74_9VIBR</name>
<dbReference type="InterPro" id="IPR016291">
    <property type="entry name" value="Isochorismatase"/>
</dbReference>
<dbReference type="PROSITE" id="PS50075">
    <property type="entry name" value="CARRIER"/>
    <property type="match status" value="1"/>
</dbReference>
<accession>A0A2N8ZM74</accession>
<dbReference type="InterPro" id="IPR009081">
    <property type="entry name" value="PP-bd_ACP"/>
</dbReference>
<dbReference type="Pfam" id="PF00550">
    <property type="entry name" value="PP-binding"/>
    <property type="match status" value="1"/>
</dbReference>
<dbReference type="InterPro" id="IPR050272">
    <property type="entry name" value="Isochorismatase-like_hydrls"/>
</dbReference>
<dbReference type="RefSeq" id="WP_102525101.1">
    <property type="nucleotide sequence ID" value="NZ_LT960612.1"/>
</dbReference>
<dbReference type="OrthoDB" id="5794853at2"/>
<evidence type="ECO:0000313" key="7">
    <source>
        <dbReference type="EMBL" id="SON52992.1"/>
    </source>
</evidence>
<dbReference type="GO" id="GO:0008908">
    <property type="term" value="F:isochorismatase activity"/>
    <property type="evidence" value="ECO:0007669"/>
    <property type="project" value="UniProtKB-EC"/>
</dbReference>
<evidence type="ECO:0000256" key="3">
    <source>
        <dbReference type="ARBA" id="ARBA00022801"/>
    </source>
</evidence>
<keyword evidence="3 7" id="KW-0378">Hydrolase</keyword>
<evidence type="ECO:0000256" key="1">
    <source>
        <dbReference type="ARBA" id="ARBA00004924"/>
    </source>
</evidence>
<gene>
    <name evidence="7" type="primary">entB</name>
    <name evidence="7" type="ORF">VTAP4600_B1381</name>
</gene>
<dbReference type="Gene3D" id="3.40.50.850">
    <property type="entry name" value="Isochorismatase-like"/>
    <property type="match status" value="1"/>
</dbReference>
<evidence type="ECO:0000256" key="4">
    <source>
        <dbReference type="ARBA" id="ARBA00048590"/>
    </source>
</evidence>
<dbReference type="InterPro" id="IPR036380">
    <property type="entry name" value="Isochorismatase-like_sf"/>
</dbReference>
<dbReference type="PANTHER" id="PTHR43540">
    <property type="entry name" value="PEROXYUREIDOACRYLATE/UREIDOACRYLATE AMIDOHYDROLASE-RELATED"/>
    <property type="match status" value="1"/>
</dbReference>
<keyword evidence="5" id="KW-0597">Phosphoprotein</keyword>
<organism evidence="7 8">
    <name type="scientific">Vibrio tapetis subsp. tapetis</name>
    <dbReference type="NCBI Taxonomy" id="1671868"/>
    <lineage>
        <taxon>Bacteria</taxon>
        <taxon>Pseudomonadati</taxon>
        <taxon>Pseudomonadota</taxon>
        <taxon>Gammaproteobacteria</taxon>
        <taxon>Vibrionales</taxon>
        <taxon>Vibrionaceae</taxon>
        <taxon>Vibrio</taxon>
    </lineage>
</organism>
<sequence>MAIPSIAAYPLNSLEAQNRVDWNIDPDRAVLLVHDMQQYFLNFYAQDSELVKSLLSNIQEVKRACKAANIPVVYTAQPGGQSAKDRALLTDFWGPGLIDDESITKIHPSLTPEDEDIVYTKWRYSAFQRTPLENMMKESGRDQLIIVGIYAHIGCLQTTCEAFMMDIQAFMISDATADFSQTDHQMALDYVAGRCGYVLDKEQLIAQLPNQNSNEKGSEYPSAPSVYSIPKSEADLKAQIANLLSISVDELTMDDSLLDFGLDSIRMMSLVSSWQQSGLSVTFMDLATSPKVNEWWELIQHKTE</sequence>
<reference evidence="7 8" key="1">
    <citation type="submission" date="2017-10" db="EMBL/GenBank/DDBJ databases">
        <authorList>
            <person name="Banno H."/>
            <person name="Chua N.-H."/>
        </authorList>
    </citation>
    <scope>NUCLEOTIDE SEQUENCE [LARGE SCALE GENOMIC DNA]</scope>
    <source>
        <strain evidence="7">Vibrio tapetis CECT4600</strain>
    </source>
</reference>
<dbReference type="SUPFAM" id="SSF47336">
    <property type="entry name" value="ACP-like"/>
    <property type="match status" value="1"/>
</dbReference>
<keyword evidence="8" id="KW-1185">Reference proteome</keyword>
<evidence type="ECO:0000256" key="5">
    <source>
        <dbReference type="PIRSR" id="PIRSR001111-50"/>
    </source>
</evidence>
<dbReference type="Pfam" id="PF00857">
    <property type="entry name" value="Isochorismatase"/>
    <property type="match status" value="1"/>
</dbReference>
<keyword evidence="5" id="KW-0596">Phosphopantetheine</keyword>
<dbReference type="PRINTS" id="PR01398">
    <property type="entry name" value="ISCHRISMTASE"/>
</dbReference>
<evidence type="ECO:0000313" key="8">
    <source>
        <dbReference type="Proteomes" id="UP000235828"/>
    </source>
</evidence>
<comment type="catalytic activity">
    <reaction evidence="4">
        <text>isochorismate + H2O = (2S,3S)-2,3-dihydroxy-2,3-dihydrobenzoate + pyruvate</text>
        <dbReference type="Rhea" id="RHEA:11112"/>
        <dbReference type="ChEBI" id="CHEBI:15361"/>
        <dbReference type="ChEBI" id="CHEBI:15377"/>
        <dbReference type="ChEBI" id="CHEBI:29780"/>
        <dbReference type="ChEBI" id="CHEBI:58764"/>
        <dbReference type="EC" id="3.3.2.1"/>
    </reaction>
</comment>
<feature type="domain" description="Carrier" evidence="6">
    <location>
        <begin position="227"/>
        <end position="303"/>
    </location>
</feature>
<dbReference type="InterPro" id="IPR036736">
    <property type="entry name" value="ACP-like_sf"/>
</dbReference>
<dbReference type="SUPFAM" id="SSF52499">
    <property type="entry name" value="Isochorismatase-like hydrolases"/>
    <property type="match status" value="1"/>
</dbReference>
<feature type="modified residue" description="O-(pantetheine 4'-phosphoryl)serine" evidence="5">
    <location>
        <position position="264"/>
    </location>
</feature>
<comment type="pathway">
    <text evidence="1">Siderophore biosynthesis.</text>
</comment>
<dbReference type="InterPro" id="IPR000868">
    <property type="entry name" value="Isochorismatase-like_dom"/>
</dbReference>
<dbReference type="PIRSF" id="PIRSF001111">
    <property type="entry name" value="Isochorismatase"/>
    <property type="match status" value="1"/>
</dbReference>
<dbReference type="Gene3D" id="1.10.1200.10">
    <property type="entry name" value="ACP-like"/>
    <property type="match status" value="1"/>
</dbReference>
<dbReference type="KEGG" id="vta:B1381"/>
<evidence type="ECO:0000259" key="6">
    <source>
        <dbReference type="PROSITE" id="PS50075"/>
    </source>
</evidence>
<dbReference type="EC" id="3.3.2.1" evidence="2"/>
<dbReference type="AlphaFoldDB" id="A0A2N8ZM74"/>
<comment type="cofactor">
    <cofactor evidence="5">
        <name>pantetheine 4'-phosphate</name>
        <dbReference type="ChEBI" id="CHEBI:47942"/>
    </cofactor>
    <text evidence="5">Binds 1 phosphopantetheine covalently.</text>
</comment>
<proteinExistence type="predicted"/>
<evidence type="ECO:0000256" key="2">
    <source>
        <dbReference type="ARBA" id="ARBA00012100"/>
    </source>
</evidence>
<dbReference type="EMBL" id="LT960612">
    <property type="protein sequence ID" value="SON52992.1"/>
    <property type="molecule type" value="Genomic_DNA"/>
</dbReference>
<dbReference type="Proteomes" id="UP000235828">
    <property type="component" value="Chromosome B"/>
</dbReference>
<protein>
    <recommendedName>
        <fullName evidence="2">isochorismatase</fullName>
        <ecNumber evidence="2">3.3.2.1</ecNumber>
    </recommendedName>
</protein>